<dbReference type="EMBL" id="HAED01008663">
    <property type="protein sequence ID" value="SBQ94875.1"/>
    <property type="molecule type" value="Transcribed_RNA"/>
</dbReference>
<evidence type="ECO:0000256" key="1">
    <source>
        <dbReference type="SAM" id="MobiDB-lite"/>
    </source>
</evidence>
<gene>
    <name evidence="2" type="primary">RAD54L2</name>
</gene>
<feature type="non-terminal residue" evidence="2">
    <location>
        <position position="1"/>
    </location>
</feature>
<sequence length="135" mass="15487">KPAEFKNKQRGSEINLLFLILKVFFTPNLKQDSFHRQKRPSLVFSKKSCYFWMNPSHLQTSRTAPPSALKMRLKEATQLCGTAPLPNLPHPLWRRQPTPLPHSLRPDPSPERRAKAPPLPPPRRQARNGAPSLRT</sequence>
<feature type="region of interest" description="Disordered" evidence="1">
    <location>
        <begin position="81"/>
        <end position="135"/>
    </location>
</feature>
<accession>A0A1A8IES0</accession>
<organism evidence="2">
    <name type="scientific">Nothobranchius kuhntae</name>
    <name type="common">Beira killifish</name>
    <dbReference type="NCBI Taxonomy" id="321403"/>
    <lineage>
        <taxon>Eukaryota</taxon>
        <taxon>Metazoa</taxon>
        <taxon>Chordata</taxon>
        <taxon>Craniata</taxon>
        <taxon>Vertebrata</taxon>
        <taxon>Euteleostomi</taxon>
        <taxon>Actinopterygii</taxon>
        <taxon>Neopterygii</taxon>
        <taxon>Teleostei</taxon>
        <taxon>Neoteleostei</taxon>
        <taxon>Acanthomorphata</taxon>
        <taxon>Ovalentaria</taxon>
        <taxon>Atherinomorphae</taxon>
        <taxon>Cyprinodontiformes</taxon>
        <taxon>Nothobranchiidae</taxon>
        <taxon>Nothobranchius</taxon>
    </lineage>
</organism>
<evidence type="ECO:0000313" key="2">
    <source>
        <dbReference type="EMBL" id="SBQ94875.1"/>
    </source>
</evidence>
<dbReference type="AlphaFoldDB" id="A0A1A8IES0"/>
<name>A0A1A8IES0_NOTKU</name>
<protein>
    <submittedName>
        <fullName evidence="2">RAD54-like 2</fullName>
    </submittedName>
</protein>
<reference evidence="2" key="1">
    <citation type="submission" date="2016-05" db="EMBL/GenBank/DDBJ databases">
        <authorList>
            <person name="Lavstsen T."/>
            <person name="Jespersen J.S."/>
        </authorList>
    </citation>
    <scope>NUCLEOTIDE SEQUENCE</scope>
    <source>
        <tissue evidence="2">Brain</tissue>
    </source>
</reference>
<proteinExistence type="predicted"/>
<feature type="compositionally biased region" description="Basic and acidic residues" evidence="1">
    <location>
        <begin position="104"/>
        <end position="114"/>
    </location>
</feature>
<reference evidence="2" key="2">
    <citation type="submission" date="2016-06" db="EMBL/GenBank/DDBJ databases">
        <title>The genome of a short-lived fish provides insights into sex chromosome evolution and the genetic control of aging.</title>
        <authorList>
            <person name="Reichwald K."/>
            <person name="Felder M."/>
            <person name="Petzold A."/>
            <person name="Koch P."/>
            <person name="Groth M."/>
            <person name="Platzer M."/>
        </authorList>
    </citation>
    <scope>NUCLEOTIDE SEQUENCE</scope>
    <source>
        <tissue evidence="2">Brain</tissue>
    </source>
</reference>
<feature type="non-terminal residue" evidence="2">
    <location>
        <position position="135"/>
    </location>
</feature>